<accession>A0A2V3PKS6</accession>
<dbReference type="InterPro" id="IPR001387">
    <property type="entry name" value="Cro/C1-type_HTH"/>
</dbReference>
<gene>
    <name evidence="2" type="ORF">CLV62_1324</name>
</gene>
<proteinExistence type="predicted"/>
<dbReference type="PROSITE" id="PS50943">
    <property type="entry name" value="HTH_CROC1"/>
    <property type="match status" value="1"/>
</dbReference>
<protein>
    <submittedName>
        <fullName evidence="2">Transcriptional regulator with XRE-family HTH domain</fullName>
    </submittedName>
</protein>
<organism evidence="2 3">
    <name type="scientific">Dysgonomonas alginatilytica</name>
    <dbReference type="NCBI Taxonomy" id="1605892"/>
    <lineage>
        <taxon>Bacteria</taxon>
        <taxon>Pseudomonadati</taxon>
        <taxon>Bacteroidota</taxon>
        <taxon>Bacteroidia</taxon>
        <taxon>Bacteroidales</taxon>
        <taxon>Dysgonomonadaceae</taxon>
        <taxon>Dysgonomonas</taxon>
    </lineage>
</organism>
<dbReference type="SMART" id="SM00530">
    <property type="entry name" value="HTH_XRE"/>
    <property type="match status" value="1"/>
</dbReference>
<feature type="domain" description="HTH cro/C1-type" evidence="1">
    <location>
        <begin position="35"/>
        <end position="88"/>
    </location>
</feature>
<dbReference type="CDD" id="cd00093">
    <property type="entry name" value="HTH_XRE"/>
    <property type="match status" value="1"/>
</dbReference>
<dbReference type="EMBL" id="QICL01000032">
    <property type="protein sequence ID" value="PXV60016.1"/>
    <property type="molecule type" value="Genomic_DNA"/>
</dbReference>
<evidence type="ECO:0000313" key="3">
    <source>
        <dbReference type="Proteomes" id="UP000247973"/>
    </source>
</evidence>
<evidence type="ECO:0000259" key="1">
    <source>
        <dbReference type="PROSITE" id="PS50943"/>
    </source>
</evidence>
<dbReference type="AlphaFoldDB" id="A0A2V3PKS6"/>
<comment type="caution">
    <text evidence="2">The sequence shown here is derived from an EMBL/GenBank/DDBJ whole genome shotgun (WGS) entry which is preliminary data.</text>
</comment>
<dbReference type="Pfam" id="PF01381">
    <property type="entry name" value="HTH_3"/>
    <property type="match status" value="1"/>
</dbReference>
<reference evidence="2 3" key="1">
    <citation type="submission" date="2018-03" db="EMBL/GenBank/DDBJ databases">
        <title>Genomic Encyclopedia of Archaeal and Bacterial Type Strains, Phase II (KMG-II): from individual species to whole genera.</title>
        <authorList>
            <person name="Goeker M."/>
        </authorList>
    </citation>
    <scope>NUCLEOTIDE SEQUENCE [LARGE SCALE GENOMIC DNA]</scope>
    <source>
        <strain evidence="2 3">DSM 100214</strain>
    </source>
</reference>
<dbReference type="SUPFAM" id="SSF47413">
    <property type="entry name" value="lambda repressor-like DNA-binding domains"/>
    <property type="match status" value="1"/>
</dbReference>
<dbReference type="Proteomes" id="UP000247973">
    <property type="component" value="Unassembled WGS sequence"/>
</dbReference>
<dbReference type="InterPro" id="IPR010982">
    <property type="entry name" value="Lambda_DNA-bd_dom_sf"/>
</dbReference>
<dbReference type="GO" id="GO:0003677">
    <property type="term" value="F:DNA binding"/>
    <property type="evidence" value="ECO:0007669"/>
    <property type="project" value="InterPro"/>
</dbReference>
<sequence length="147" mass="16733">MLLINLFSYFCNRVNFIIKTMEAITVKGNNHGANVRRWREWRNVKQDVLADSIGVSQATLSSYEKKDKLDQEILVKIAKALDIPVEAITEIGEGSSISIVNAYDNSGSINYSPTFNPIDKIIELYDKLLETEREKVKLLEEILNGRK</sequence>
<keyword evidence="3" id="KW-1185">Reference proteome</keyword>
<name>A0A2V3PKS6_9BACT</name>
<evidence type="ECO:0000313" key="2">
    <source>
        <dbReference type="EMBL" id="PXV60016.1"/>
    </source>
</evidence>
<dbReference type="Gene3D" id="1.10.260.40">
    <property type="entry name" value="lambda repressor-like DNA-binding domains"/>
    <property type="match status" value="1"/>
</dbReference>